<dbReference type="InterPro" id="IPR036061">
    <property type="entry name" value="CheW-like_dom_sf"/>
</dbReference>
<dbReference type="SUPFAM" id="SSF50341">
    <property type="entry name" value="CheW-like"/>
    <property type="match status" value="1"/>
</dbReference>
<evidence type="ECO:0000259" key="1">
    <source>
        <dbReference type="PROSITE" id="PS50851"/>
    </source>
</evidence>
<dbReference type="Pfam" id="PF01584">
    <property type="entry name" value="CheW"/>
    <property type="match status" value="1"/>
</dbReference>
<dbReference type="InterPro" id="IPR039315">
    <property type="entry name" value="CheW"/>
</dbReference>
<dbReference type="GO" id="GO:0007165">
    <property type="term" value="P:signal transduction"/>
    <property type="evidence" value="ECO:0007669"/>
    <property type="project" value="InterPro"/>
</dbReference>
<name>A0A1I5HJA0_9FIRM</name>
<dbReference type="Proteomes" id="UP000198806">
    <property type="component" value="Unassembled WGS sequence"/>
</dbReference>
<keyword evidence="3" id="KW-1185">Reference proteome</keyword>
<sequence length="156" mass="17577">MIKSAQTKQVIFALGDEEYGLDIMIVNAIEKYTDIVRVPNGPECIKGIINLRGDVIPVYSLRKKFGLEEKGIDENTKLVITKSNNIMMAYEVDAVKEIIEIPDENISETPIIVKGKNTSYIKSIANINGRMIILLDHNGILTEKEQENIELLMENQ</sequence>
<dbReference type="InterPro" id="IPR002545">
    <property type="entry name" value="CheW-lke_dom"/>
</dbReference>
<evidence type="ECO:0000313" key="2">
    <source>
        <dbReference type="EMBL" id="SFO48313.1"/>
    </source>
</evidence>
<dbReference type="PANTHER" id="PTHR22617:SF23">
    <property type="entry name" value="CHEMOTAXIS PROTEIN CHEW"/>
    <property type="match status" value="1"/>
</dbReference>
<dbReference type="GO" id="GO:0006935">
    <property type="term" value="P:chemotaxis"/>
    <property type="evidence" value="ECO:0007669"/>
    <property type="project" value="InterPro"/>
</dbReference>
<evidence type="ECO:0000313" key="3">
    <source>
        <dbReference type="Proteomes" id="UP000198806"/>
    </source>
</evidence>
<reference evidence="2 3" key="1">
    <citation type="submission" date="2016-10" db="EMBL/GenBank/DDBJ databases">
        <authorList>
            <person name="de Groot N.N."/>
        </authorList>
    </citation>
    <scope>NUCLEOTIDE SEQUENCE [LARGE SCALE GENOMIC DNA]</scope>
    <source>
        <strain evidence="2 3">DSM 1283</strain>
    </source>
</reference>
<dbReference type="PROSITE" id="PS50851">
    <property type="entry name" value="CHEW"/>
    <property type="match status" value="1"/>
</dbReference>
<organism evidence="2 3">
    <name type="scientific">Anaerocolumna aminovalerica</name>
    <dbReference type="NCBI Taxonomy" id="1527"/>
    <lineage>
        <taxon>Bacteria</taxon>
        <taxon>Bacillati</taxon>
        <taxon>Bacillota</taxon>
        <taxon>Clostridia</taxon>
        <taxon>Lachnospirales</taxon>
        <taxon>Lachnospiraceae</taxon>
        <taxon>Anaerocolumna</taxon>
    </lineage>
</organism>
<protein>
    <submittedName>
        <fullName evidence="2">Purine-binding chemotaxis protein CheW</fullName>
    </submittedName>
</protein>
<feature type="domain" description="CheW-like" evidence="1">
    <location>
        <begin position="6"/>
        <end position="146"/>
    </location>
</feature>
<dbReference type="PANTHER" id="PTHR22617">
    <property type="entry name" value="CHEMOTAXIS SENSOR HISTIDINE KINASE-RELATED"/>
    <property type="match status" value="1"/>
</dbReference>
<dbReference type="GO" id="GO:0005829">
    <property type="term" value="C:cytosol"/>
    <property type="evidence" value="ECO:0007669"/>
    <property type="project" value="TreeGrafter"/>
</dbReference>
<dbReference type="RefSeq" id="WP_091687688.1">
    <property type="nucleotide sequence ID" value="NZ_BAABFM010000011.1"/>
</dbReference>
<dbReference type="SMART" id="SM00260">
    <property type="entry name" value="CheW"/>
    <property type="match status" value="1"/>
</dbReference>
<dbReference type="Gene3D" id="2.40.50.180">
    <property type="entry name" value="CheA-289, Domain 4"/>
    <property type="match status" value="1"/>
</dbReference>
<dbReference type="OrthoDB" id="9794382at2"/>
<proteinExistence type="predicted"/>
<dbReference type="EMBL" id="FOWD01000030">
    <property type="protein sequence ID" value="SFO48313.1"/>
    <property type="molecule type" value="Genomic_DNA"/>
</dbReference>
<dbReference type="Gene3D" id="2.30.30.40">
    <property type="entry name" value="SH3 Domains"/>
    <property type="match status" value="1"/>
</dbReference>
<dbReference type="STRING" id="1527.SAMN04489757_13038"/>
<dbReference type="AlphaFoldDB" id="A0A1I5HJA0"/>
<gene>
    <name evidence="2" type="ORF">SAMN04489757_13038</name>
</gene>
<accession>A0A1I5HJA0</accession>